<dbReference type="Pfam" id="PF01613">
    <property type="entry name" value="Flavin_Reduct"/>
    <property type="match status" value="1"/>
</dbReference>
<sequence length="187" mass="19106">MSSTVSIEAVASRVAGVDIEAAIDAASFRDALSRAVTAVTVIATDGAGGRAGVTCSAVCSVSDSPPTVLFCINHRSAANSVIKSNGVVSINWLHASQTAVSQLFAGAGAVPMAQRFDGDSWGVFATGAPYSKSAMVALDCKVVDQIEIGTHSVFVAQVFGSAGTESRNDTPLVYCRRSYATTQPVAA</sequence>
<dbReference type="InterPro" id="IPR050268">
    <property type="entry name" value="NADH-dep_flavin_reductase"/>
</dbReference>
<reference evidence="3" key="1">
    <citation type="submission" date="2021-03" db="EMBL/GenBank/DDBJ databases">
        <authorList>
            <person name="Peeters C."/>
        </authorList>
    </citation>
    <scope>NUCLEOTIDE SEQUENCE</scope>
    <source>
        <strain evidence="3">LMG 31506</strain>
    </source>
</reference>
<protein>
    <submittedName>
        <fullName evidence="3">NADH:FAD oxidoreductase</fullName>
        <ecNumber evidence="3">1.5.1.37</ecNumber>
    </submittedName>
</protein>
<dbReference type="SMART" id="SM00903">
    <property type="entry name" value="Flavin_Reduct"/>
    <property type="match status" value="1"/>
</dbReference>
<dbReference type="RefSeq" id="WP_211950848.1">
    <property type="nucleotide sequence ID" value="NZ_CAJPUY010000035.1"/>
</dbReference>
<evidence type="ECO:0000313" key="4">
    <source>
        <dbReference type="Proteomes" id="UP000672934"/>
    </source>
</evidence>
<evidence type="ECO:0000259" key="2">
    <source>
        <dbReference type="SMART" id="SM00903"/>
    </source>
</evidence>
<dbReference type="Gene3D" id="2.30.110.10">
    <property type="entry name" value="Electron Transport, Fmn-binding Protein, Chain A"/>
    <property type="match status" value="1"/>
</dbReference>
<evidence type="ECO:0000313" key="3">
    <source>
        <dbReference type="EMBL" id="CAG2157456.1"/>
    </source>
</evidence>
<comment type="caution">
    <text evidence="3">The sequence shown here is derived from an EMBL/GenBank/DDBJ whole genome shotgun (WGS) entry which is preliminary data.</text>
</comment>
<keyword evidence="1 3" id="KW-0560">Oxidoreductase</keyword>
<dbReference type="EMBL" id="CAJPUY010000035">
    <property type="protein sequence ID" value="CAG2157456.1"/>
    <property type="molecule type" value="Genomic_DNA"/>
</dbReference>
<keyword evidence="4" id="KW-1185">Reference proteome</keyword>
<dbReference type="GO" id="GO:0042602">
    <property type="term" value="F:riboflavin reductase (NADPH) activity"/>
    <property type="evidence" value="ECO:0007669"/>
    <property type="project" value="TreeGrafter"/>
</dbReference>
<dbReference type="PANTHER" id="PTHR30466:SF1">
    <property type="entry name" value="FMN REDUCTASE (NADH) RUTF"/>
    <property type="match status" value="1"/>
</dbReference>
<gene>
    <name evidence="3" type="primary">tftC</name>
    <name evidence="3" type="ORF">LMG31506_06019</name>
</gene>
<dbReference type="Proteomes" id="UP000672934">
    <property type="component" value="Unassembled WGS sequence"/>
</dbReference>
<dbReference type="GO" id="GO:0006208">
    <property type="term" value="P:pyrimidine nucleobase catabolic process"/>
    <property type="evidence" value="ECO:0007669"/>
    <property type="project" value="TreeGrafter"/>
</dbReference>
<proteinExistence type="predicted"/>
<accession>A0A916N729</accession>
<dbReference type="InterPro" id="IPR012349">
    <property type="entry name" value="Split_barrel_FMN-bd"/>
</dbReference>
<feature type="domain" description="Flavin reductase like" evidence="2">
    <location>
        <begin position="32"/>
        <end position="181"/>
    </location>
</feature>
<dbReference type="AlphaFoldDB" id="A0A916N729"/>
<dbReference type="PANTHER" id="PTHR30466">
    <property type="entry name" value="FLAVIN REDUCTASE"/>
    <property type="match status" value="1"/>
</dbReference>
<evidence type="ECO:0000256" key="1">
    <source>
        <dbReference type="ARBA" id="ARBA00023002"/>
    </source>
</evidence>
<name>A0A916N729_9BURK</name>
<dbReference type="SUPFAM" id="SSF50475">
    <property type="entry name" value="FMN-binding split barrel"/>
    <property type="match status" value="1"/>
</dbReference>
<dbReference type="InterPro" id="IPR002563">
    <property type="entry name" value="Flavin_Rdtase-like_dom"/>
</dbReference>
<organism evidence="3 4">
    <name type="scientific">Cupriavidus yeoncheonensis</name>
    <dbReference type="NCBI Taxonomy" id="1462994"/>
    <lineage>
        <taxon>Bacteria</taxon>
        <taxon>Pseudomonadati</taxon>
        <taxon>Pseudomonadota</taxon>
        <taxon>Betaproteobacteria</taxon>
        <taxon>Burkholderiales</taxon>
        <taxon>Burkholderiaceae</taxon>
        <taxon>Cupriavidus</taxon>
    </lineage>
</organism>
<dbReference type="EC" id="1.5.1.37" evidence="3"/>
<dbReference type="GO" id="GO:0010181">
    <property type="term" value="F:FMN binding"/>
    <property type="evidence" value="ECO:0007669"/>
    <property type="project" value="InterPro"/>
</dbReference>